<comment type="function">
    <text evidence="2">Hydrolyzes RNA 2',3'-cyclic phosphodiester to an RNA 2'-phosphomonoester.</text>
</comment>
<dbReference type="InterPro" id="IPR009097">
    <property type="entry name" value="Cyclic_Pdiesterase"/>
</dbReference>
<evidence type="ECO:0000313" key="3">
    <source>
        <dbReference type="EMBL" id="AGF58676.1"/>
    </source>
</evidence>
<evidence type="ECO:0000256" key="1">
    <source>
        <dbReference type="ARBA" id="ARBA00022801"/>
    </source>
</evidence>
<dbReference type="Pfam" id="PF13563">
    <property type="entry name" value="2_5_RNA_ligase2"/>
    <property type="match status" value="1"/>
</dbReference>
<gene>
    <name evidence="3" type="primary">ligT</name>
    <name evidence="3" type="ORF">Cspa_c49230</name>
</gene>
<name>M1MVM2_9CLOT</name>
<dbReference type="RefSeq" id="WP_015394984.1">
    <property type="nucleotide sequence ID" value="NC_020291.1"/>
</dbReference>
<dbReference type="SUPFAM" id="SSF55144">
    <property type="entry name" value="LigT-like"/>
    <property type="match status" value="1"/>
</dbReference>
<dbReference type="AlphaFoldDB" id="M1MVM2"/>
<evidence type="ECO:0000256" key="2">
    <source>
        <dbReference type="HAMAP-Rule" id="MF_01940"/>
    </source>
</evidence>
<keyword evidence="4" id="KW-1185">Reference proteome</keyword>
<dbReference type="HAMAP" id="MF_01940">
    <property type="entry name" value="RNA_CPDase"/>
    <property type="match status" value="1"/>
</dbReference>
<comment type="catalytic activity">
    <reaction evidence="2">
        <text>a 3'-end 2',3'-cyclophospho-ribonucleotide-RNA + H2O = a 3'-end 2'-phospho-ribonucleotide-RNA + H(+)</text>
        <dbReference type="Rhea" id="RHEA:11828"/>
        <dbReference type="Rhea" id="RHEA-COMP:10464"/>
        <dbReference type="Rhea" id="RHEA-COMP:17353"/>
        <dbReference type="ChEBI" id="CHEBI:15377"/>
        <dbReference type="ChEBI" id="CHEBI:15378"/>
        <dbReference type="ChEBI" id="CHEBI:83064"/>
        <dbReference type="ChEBI" id="CHEBI:173113"/>
        <dbReference type="EC" id="3.1.4.58"/>
    </reaction>
</comment>
<evidence type="ECO:0000313" key="4">
    <source>
        <dbReference type="Proteomes" id="UP000011728"/>
    </source>
</evidence>
<dbReference type="NCBIfam" id="TIGR02258">
    <property type="entry name" value="2_5_ligase"/>
    <property type="match status" value="1"/>
</dbReference>
<dbReference type="PANTHER" id="PTHR35561">
    <property type="entry name" value="RNA 2',3'-CYCLIC PHOSPHODIESTERASE"/>
    <property type="match status" value="1"/>
</dbReference>
<feature type="active site" description="Proton acceptor" evidence="2">
    <location>
        <position position="125"/>
    </location>
</feature>
<dbReference type="eggNOG" id="COG1514">
    <property type="taxonomic scope" value="Bacteria"/>
</dbReference>
<dbReference type="InterPro" id="IPR004175">
    <property type="entry name" value="RNA_CPDase"/>
</dbReference>
<dbReference type="PATRIC" id="fig|931276.5.peg.4965"/>
<sequence>MRVYITIDFEDKIEDYFDKITTNIKAHCTSGSFTRKNNFHMTIRFIGEADDLQITKIKEILDKSVLELSPFELLIANLGIFKRKKTNILWIGVEQNSVLSKLHKEITNLLIEAKIPFYDKLFMPHITLGRRVMFNEDSEDLNSLIQFEKFSIPVKAITLMASKEENGKFNGVPIYKVNLKNTTTCK</sequence>
<dbReference type="STRING" id="36745.CLSAP_46930"/>
<feature type="short sequence motif" description="HXTX 2" evidence="2">
    <location>
        <begin position="125"/>
        <end position="128"/>
    </location>
</feature>
<keyword evidence="3" id="KW-0436">Ligase</keyword>
<protein>
    <recommendedName>
        <fullName evidence="2">RNA 2',3'-cyclic phosphodiesterase</fullName>
        <shortName evidence="2">RNA 2',3'-CPDase</shortName>
        <ecNumber evidence="2">3.1.4.58</ecNumber>
    </recommendedName>
</protein>
<dbReference type="EMBL" id="CP004121">
    <property type="protein sequence ID" value="AGF58676.1"/>
    <property type="molecule type" value="Genomic_DNA"/>
</dbReference>
<dbReference type="GO" id="GO:0016874">
    <property type="term" value="F:ligase activity"/>
    <property type="evidence" value="ECO:0007669"/>
    <property type="project" value="UniProtKB-KW"/>
</dbReference>
<accession>M1MVM2</accession>
<dbReference type="PANTHER" id="PTHR35561:SF1">
    <property type="entry name" value="RNA 2',3'-CYCLIC PHOSPHODIESTERASE"/>
    <property type="match status" value="1"/>
</dbReference>
<keyword evidence="1 2" id="KW-0378">Hydrolase</keyword>
<dbReference type="HOGENOM" id="CLU_081251_3_3_9"/>
<dbReference type="Proteomes" id="UP000011728">
    <property type="component" value="Chromosome"/>
</dbReference>
<proteinExistence type="inferred from homology"/>
<reference evidence="3 4" key="1">
    <citation type="submission" date="2013-02" db="EMBL/GenBank/DDBJ databases">
        <title>Genome sequence of Clostridium saccharoperbutylacetonicum N1-4(HMT).</title>
        <authorList>
            <person name="Poehlein A."/>
            <person name="Daniel R."/>
        </authorList>
    </citation>
    <scope>NUCLEOTIDE SEQUENCE [LARGE SCALE GENOMIC DNA]</scope>
    <source>
        <strain evidence="4">N1-4(HMT)</strain>
    </source>
</reference>
<feature type="active site" description="Proton donor" evidence="2">
    <location>
        <position position="40"/>
    </location>
</feature>
<dbReference type="KEGG" id="csr:Cspa_c49230"/>
<dbReference type="GO" id="GO:0008664">
    <property type="term" value="F:RNA 2',3'-cyclic 3'-phosphodiesterase activity"/>
    <property type="evidence" value="ECO:0007669"/>
    <property type="project" value="UniProtKB-EC"/>
</dbReference>
<dbReference type="OrthoDB" id="9789350at2"/>
<dbReference type="EC" id="3.1.4.58" evidence="2"/>
<organism evidence="3 4">
    <name type="scientific">Clostridium saccharoperbutylacetonicum N1-4(HMT)</name>
    <dbReference type="NCBI Taxonomy" id="931276"/>
    <lineage>
        <taxon>Bacteria</taxon>
        <taxon>Bacillati</taxon>
        <taxon>Bacillota</taxon>
        <taxon>Clostridia</taxon>
        <taxon>Eubacteriales</taxon>
        <taxon>Clostridiaceae</taxon>
        <taxon>Clostridium</taxon>
    </lineage>
</organism>
<comment type="similarity">
    <text evidence="2">Belongs to the 2H phosphoesterase superfamily. ThpR family.</text>
</comment>
<dbReference type="GO" id="GO:0004113">
    <property type="term" value="F:2',3'-cyclic-nucleotide 3'-phosphodiesterase activity"/>
    <property type="evidence" value="ECO:0007669"/>
    <property type="project" value="InterPro"/>
</dbReference>
<feature type="short sequence motif" description="HXTX 1" evidence="2">
    <location>
        <begin position="40"/>
        <end position="43"/>
    </location>
</feature>
<dbReference type="Gene3D" id="3.90.1140.10">
    <property type="entry name" value="Cyclic phosphodiesterase"/>
    <property type="match status" value="1"/>
</dbReference>